<dbReference type="PaxDb" id="35128-Thaps10946"/>
<dbReference type="STRING" id="35128.B5YLY9"/>
<dbReference type="RefSeq" id="XP_002295599.1">
    <property type="nucleotide sequence ID" value="XM_002295563.1"/>
</dbReference>
<gene>
    <name evidence="5" type="ORF">THAPS_10946</name>
</gene>
<reference evidence="5 6" key="2">
    <citation type="journal article" date="2008" name="Nature">
        <title>The Phaeodactylum genome reveals the evolutionary history of diatom genomes.</title>
        <authorList>
            <person name="Bowler C."/>
            <person name="Allen A.E."/>
            <person name="Badger J.H."/>
            <person name="Grimwood J."/>
            <person name="Jabbari K."/>
            <person name="Kuo A."/>
            <person name="Maheswari U."/>
            <person name="Martens C."/>
            <person name="Maumus F."/>
            <person name="Otillar R.P."/>
            <person name="Rayko E."/>
            <person name="Salamov A."/>
            <person name="Vandepoele K."/>
            <person name="Beszteri B."/>
            <person name="Gruber A."/>
            <person name="Heijde M."/>
            <person name="Katinka M."/>
            <person name="Mock T."/>
            <person name="Valentin K."/>
            <person name="Verret F."/>
            <person name="Berges J.A."/>
            <person name="Brownlee C."/>
            <person name="Cadoret J.P."/>
            <person name="Chiovitti A."/>
            <person name="Choi C.J."/>
            <person name="Coesel S."/>
            <person name="De Martino A."/>
            <person name="Detter J.C."/>
            <person name="Durkin C."/>
            <person name="Falciatore A."/>
            <person name="Fournet J."/>
            <person name="Haruta M."/>
            <person name="Huysman M.J."/>
            <person name="Jenkins B.D."/>
            <person name="Jiroutova K."/>
            <person name="Jorgensen R.E."/>
            <person name="Joubert Y."/>
            <person name="Kaplan A."/>
            <person name="Kroger N."/>
            <person name="Kroth P.G."/>
            <person name="La Roche J."/>
            <person name="Lindquist E."/>
            <person name="Lommer M."/>
            <person name="Martin-Jezequel V."/>
            <person name="Lopez P.J."/>
            <person name="Lucas S."/>
            <person name="Mangogna M."/>
            <person name="McGinnis K."/>
            <person name="Medlin L.K."/>
            <person name="Montsant A."/>
            <person name="Oudot-Le Secq M.P."/>
            <person name="Napoli C."/>
            <person name="Obornik M."/>
            <person name="Parker M.S."/>
            <person name="Petit J.L."/>
            <person name="Porcel B.M."/>
            <person name="Poulsen N."/>
            <person name="Robison M."/>
            <person name="Rychlewski L."/>
            <person name="Rynearson T.A."/>
            <person name="Schmutz J."/>
            <person name="Shapiro H."/>
            <person name="Siaut M."/>
            <person name="Stanley M."/>
            <person name="Sussman M.R."/>
            <person name="Taylor A.R."/>
            <person name="Vardi A."/>
            <person name="von Dassow P."/>
            <person name="Vyverman W."/>
            <person name="Willis A."/>
            <person name="Wyrwicz L.S."/>
            <person name="Rokhsar D.S."/>
            <person name="Weissenbach J."/>
            <person name="Armbrust E.V."/>
            <person name="Green B.R."/>
            <person name="Van de Peer Y."/>
            <person name="Grigoriev I.V."/>
        </authorList>
    </citation>
    <scope>NUCLEOTIDE SEQUENCE [LARGE SCALE GENOMIC DNA]</scope>
    <source>
        <strain evidence="5 6">CCMP1335</strain>
    </source>
</reference>
<name>B5YLY9_THAPS</name>
<feature type="domain" description="Cwf19-like protein C-terminal" evidence="3">
    <location>
        <begin position="402"/>
        <end position="518"/>
    </location>
</feature>
<feature type="compositionally biased region" description="Gly residues" evidence="2">
    <location>
        <begin position="456"/>
        <end position="467"/>
    </location>
</feature>
<evidence type="ECO:0000256" key="1">
    <source>
        <dbReference type="ARBA" id="ARBA00006795"/>
    </source>
</evidence>
<proteinExistence type="inferred from homology"/>
<dbReference type="GO" id="GO:0000398">
    <property type="term" value="P:mRNA splicing, via spliceosome"/>
    <property type="evidence" value="ECO:0000318"/>
    <property type="project" value="GO_Central"/>
</dbReference>
<dbReference type="OMA" id="SQNTHED"/>
<evidence type="ECO:0000259" key="4">
    <source>
        <dbReference type="Pfam" id="PF04677"/>
    </source>
</evidence>
<dbReference type="Proteomes" id="UP000001449">
    <property type="component" value="Chromosome 18"/>
</dbReference>
<dbReference type="HOGENOM" id="CLU_580723_0_0_1"/>
<evidence type="ECO:0000259" key="3">
    <source>
        <dbReference type="Pfam" id="PF04676"/>
    </source>
</evidence>
<feature type="region of interest" description="Disordered" evidence="2">
    <location>
        <begin position="1"/>
        <end position="48"/>
    </location>
</feature>
<evidence type="ECO:0000313" key="6">
    <source>
        <dbReference type="Proteomes" id="UP000001449"/>
    </source>
</evidence>
<feature type="compositionally biased region" description="Low complexity" evidence="2">
    <location>
        <begin position="14"/>
        <end position="48"/>
    </location>
</feature>
<accession>B5YLY9</accession>
<dbReference type="GO" id="GO:0071014">
    <property type="term" value="C:post-mRNA release spliceosomal complex"/>
    <property type="evidence" value="ECO:0000318"/>
    <property type="project" value="GO_Central"/>
</dbReference>
<evidence type="ECO:0000313" key="5">
    <source>
        <dbReference type="EMBL" id="ACI64316.1"/>
    </source>
</evidence>
<dbReference type="EMBL" id="CP001159">
    <property type="protein sequence ID" value="ACI64316.1"/>
    <property type="molecule type" value="Genomic_DNA"/>
</dbReference>
<feature type="region of interest" description="Disordered" evidence="2">
    <location>
        <begin position="447"/>
        <end position="467"/>
    </location>
</feature>
<dbReference type="Pfam" id="PF04676">
    <property type="entry name" value="CwfJ_C_2"/>
    <property type="match status" value="1"/>
</dbReference>
<dbReference type="PANTHER" id="PTHR12072:SF5">
    <property type="entry name" value="CWF19-LIKE PROTEIN 2"/>
    <property type="match status" value="1"/>
</dbReference>
<dbReference type="Pfam" id="PF04677">
    <property type="entry name" value="CwfJ_C_1"/>
    <property type="match status" value="1"/>
</dbReference>
<keyword evidence="6" id="KW-1185">Reference proteome</keyword>
<dbReference type="GeneID" id="7444787"/>
<organism evidence="5 6">
    <name type="scientific">Thalassiosira pseudonana</name>
    <name type="common">Marine diatom</name>
    <name type="synonym">Cyclotella nana</name>
    <dbReference type="NCBI Taxonomy" id="35128"/>
    <lineage>
        <taxon>Eukaryota</taxon>
        <taxon>Sar</taxon>
        <taxon>Stramenopiles</taxon>
        <taxon>Ochrophyta</taxon>
        <taxon>Bacillariophyta</taxon>
        <taxon>Coscinodiscophyceae</taxon>
        <taxon>Thalassiosirophycidae</taxon>
        <taxon>Thalassiosirales</taxon>
        <taxon>Thalassiosiraceae</taxon>
        <taxon>Thalassiosira</taxon>
    </lineage>
</organism>
<dbReference type="InParanoid" id="B5YLY9"/>
<dbReference type="AlphaFoldDB" id="B5YLY9"/>
<dbReference type="KEGG" id="tps:THAPS_10946"/>
<evidence type="ECO:0000256" key="2">
    <source>
        <dbReference type="SAM" id="MobiDB-lite"/>
    </source>
</evidence>
<sequence length="523" mass="57408">MLSGIKTGKRKRPAATAKPAGDVGVASQPQPSAAASHQDASYATAAVGASASASNQSAADALRASLLSSPTYTPSSENDSTDWKLDGIQSRINARASSHKNNEASINNLESRGRISHDTIAAHKVDGTIVIGSTSASATQQQTNDNNALRYNTKGKLSKHAHTQLRQQTDASLTIEEMAAQERSSSSNNMDEIYARNIQRMGKGYKKYDKTSNNNSRSGADEEDYLQESSILSDLYRSGEDKLSAKEIEHREKSKQIARHDALGKWTAKSWWWMESPSFEKRYLISLGEKVSMVMVPSHKCLQQRKGWGGQCYLVPLQYSESFVGVDEEVWYEVQRFQHCLRQMFHKEGRGVLFLETVTRTSRGGGGGAALQAKMEIVPVPMSVERDAPLYFKSALAEMAQEWGTHGKKGCVTLDGSKKTLRNAVPKGFPYFYCGWEGGGFVQLIEQEEGGDDDGNGGGGLRGLSGGDSRGFRDFGIDTIAGMMELDPIRFQKKQPAKDGDRAVILAFCDKWKEFDWTLELDG</sequence>
<dbReference type="InterPro" id="IPR006768">
    <property type="entry name" value="Cwf19-like_C_dom-1"/>
</dbReference>
<comment type="similarity">
    <text evidence="1">Belongs to the CWF19 family.</text>
</comment>
<dbReference type="PANTHER" id="PTHR12072">
    <property type="entry name" value="CWF19, CELL CYCLE CONTROL PROTEIN"/>
    <property type="match status" value="1"/>
</dbReference>
<feature type="region of interest" description="Disordered" evidence="2">
    <location>
        <begin position="205"/>
        <end position="225"/>
    </location>
</feature>
<dbReference type="eggNOG" id="KOG2477">
    <property type="taxonomic scope" value="Eukaryota"/>
</dbReference>
<feature type="domain" description="Cwf19-like C-terminal" evidence="4">
    <location>
        <begin position="270"/>
        <end position="393"/>
    </location>
</feature>
<dbReference type="InterPro" id="IPR006767">
    <property type="entry name" value="Cwf19-like_C_dom-2"/>
</dbReference>
<protein>
    <submittedName>
        <fullName evidence="5">Uncharacterized protein</fullName>
    </submittedName>
</protein>
<dbReference type="InterPro" id="IPR040194">
    <property type="entry name" value="Cwf19-like"/>
</dbReference>
<reference evidence="5 6" key="1">
    <citation type="journal article" date="2004" name="Science">
        <title>The genome of the diatom Thalassiosira pseudonana: ecology, evolution, and metabolism.</title>
        <authorList>
            <person name="Armbrust E.V."/>
            <person name="Berges J.A."/>
            <person name="Bowler C."/>
            <person name="Green B.R."/>
            <person name="Martinez D."/>
            <person name="Putnam N.H."/>
            <person name="Zhou S."/>
            <person name="Allen A.E."/>
            <person name="Apt K.E."/>
            <person name="Bechner M."/>
            <person name="Brzezinski M.A."/>
            <person name="Chaal B.K."/>
            <person name="Chiovitti A."/>
            <person name="Davis A.K."/>
            <person name="Demarest M.S."/>
            <person name="Detter J.C."/>
            <person name="Glavina T."/>
            <person name="Goodstein D."/>
            <person name="Hadi M.Z."/>
            <person name="Hellsten U."/>
            <person name="Hildebrand M."/>
            <person name="Jenkins B.D."/>
            <person name="Jurka J."/>
            <person name="Kapitonov V.V."/>
            <person name="Kroger N."/>
            <person name="Lau W.W."/>
            <person name="Lane T.W."/>
            <person name="Larimer F.W."/>
            <person name="Lippmeier J.C."/>
            <person name="Lucas S."/>
            <person name="Medina M."/>
            <person name="Montsant A."/>
            <person name="Obornik M."/>
            <person name="Parker M.S."/>
            <person name="Palenik B."/>
            <person name="Pazour G.J."/>
            <person name="Richardson P.M."/>
            <person name="Rynearson T.A."/>
            <person name="Saito M.A."/>
            <person name="Schwartz D.C."/>
            <person name="Thamatrakoln K."/>
            <person name="Valentin K."/>
            <person name="Vardi A."/>
            <person name="Wilkerson F.P."/>
            <person name="Rokhsar D.S."/>
        </authorList>
    </citation>
    <scope>NUCLEOTIDE SEQUENCE [LARGE SCALE GENOMIC DNA]</scope>
    <source>
        <strain evidence="5 6">CCMP1335</strain>
    </source>
</reference>